<gene>
    <name evidence="2" type="ORF">GCM10020366_71060</name>
</gene>
<sequence>MERALALLRRHGLDEDALRCPPDLPGHGPTRAPLADGIARAGSR</sequence>
<evidence type="ECO:0000313" key="2">
    <source>
        <dbReference type="EMBL" id="GAA3366661.1"/>
    </source>
</evidence>
<evidence type="ECO:0000313" key="3">
    <source>
        <dbReference type="Proteomes" id="UP001500483"/>
    </source>
</evidence>
<name>A0ABP6S316_9PSEU</name>
<accession>A0ABP6S316</accession>
<keyword evidence="3" id="KW-1185">Reference proteome</keyword>
<comment type="caution">
    <text evidence="2">The sequence shown here is derived from an EMBL/GenBank/DDBJ whole genome shotgun (WGS) entry which is preliminary data.</text>
</comment>
<evidence type="ECO:0000256" key="1">
    <source>
        <dbReference type="SAM" id="MobiDB-lite"/>
    </source>
</evidence>
<dbReference type="EMBL" id="BAAAYK010000044">
    <property type="protein sequence ID" value="GAA3366661.1"/>
    <property type="molecule type" value="Genomic_DNA"/>
</dbReference>
<proteinExistence type="predicted"/>
<dbReference type="Proteomes" id="UP001500483">
    <property type="component" value="Unassembled WGS sequence"/>
</dbReference>
<reference evidence="3" key="1">
    <citation type="journal article" date="2019" name="Int. J. Syst. Evol. Microbiol.">
        <title>The Global Catalogue of Microorganisms (GCM) 10K type strain sequencing project: providing services to taxonomists for standard genome sequencing and annotation.</title>
        <authorList>
            <consortium name="The Broad Institute Genomics Platform"/>
            <consortium name="The Broad Institute Genome Sequencing Center for Infectious Disease"/>
            <person name="Wu L."/>
            <person name="Ma J."/>
        </authorList>
    </citation>
    <scope>NUCLEOTIDE SEQUENCE [LARGE SCALE GENOMIC DNA]</scope>
    <source>
        <strain evidence="3">JCM 9687</strain>
    </source>
</reference>
<organism evidence="2 3">
    <name type="scientific">Saccharopolyspora gregorii</name>
    <dbReference type="NCBI Taxonomy" id="33914"/>
    <lineage>
        <taxon>Bacteria</taxon>
        <taxon>Bacillati</taxon>
        <taxon>Actinomycetota</taxon>
        <taxon>Actinomycetes</taxon>
        <taxon>Pseudonocardiales</taxon>
        <taxon>Pseudonocardiaceae</taxon>
        <taxon>Saccharopolyspora</taxon>
    </lineage>
</organism>
<protein>
    <submittedName>
        <fullName evidence="2">Uncharacterized protein</fullName>
    </submittedName>
</protein>
<feature type="region of interest" description="Disordered" evidence="1">
    <location>
        <begin position="19"/>
        <end position="44"/>
    </location>
</feature>